<keyword evidence="2" id="KW-1185">Reference proteome</keyword>
<accession>A0A218ZA56</accession>
<dbReference type="EMBL" id="MZNU01000088">
    <property type="protein sequence ID" value="OWP04939.1"/>
    <property type="molecule type" value="Genomic_DNA"/>
</dbReference>
<sequence length="145" mass="15300">MPVELPQQRPGLRGVQGENIPDSTQVGLLVEIVGHSRLRGIVVSEASSSARASAVSDAIILRWPTSFLGGQGESESHGSPGIALLRELGDHLLVLYSTTTPIGDAERFSHAAPSEDCCGPANSSTCTWPNPNLGVRNARPRWHGG</sequence>
<evidence type="ECO:0000313" key="2">
    <source>
        <dbReference type="Proteomes" id="UP000242519"/>
    </source>
</evidence>
<dbReference type="InParanoid" id="A0A218ZA56"/>
<organism evidence="1 2">
    <name type="scientific">Diplocarpon coronariae</name>
    <dbReference type="NCBI Taxonomy" id="2795749"/>
    <lineage>
        <taxon>Eukaryota</taxon>
        <taxon>Fungi</taxon>
        <taxon>Dikarya</taxon>
        <taxon>Ascomycota</taxon>
        <taxon>Pezizomycotina</taxon>
        <taxon>Leotiomycetes</taxon>
        <taxon>Helotiales</taxon>
        <taxon>Drepanopezizaceae</taxon>
        <taxon>Diplocarpon</taxon>
    </lineage>
</organism>
<protein>
    <submittedName>
        <fullName evidence="1">Uncharacterized protein</fullName>
    </submittedName>
</protein>
<comment type="caution">
    <text evidence="1">The sequence shown here is derived from an EMBL/GenBank/DDBJ whole genome shotgun (WGS) entry which is preliminary data.</text>
</comment>
<gene>
    <name evidence="1" type="ORF">B2J93_6985</name>
</gene>
<proteinExistence type="predicted"/>
<evidence type="ECO:0000313" key="1">
    <source>
        <dbReference type="EMBL" id="OWP04939.1"/>
    </source>
</evidence>
<dbReference type="Proteomes" id="UP000242519">
    <property type="component" value="Unassembled WGS sequence"/>
</dbReference>
<reference evidence="1 2" key="1">
    <citation type="submission" date="2017-04" db="EMBL/GenBank/DDBJ databases">
        <title>Draft genome sequence of Marssonina coronaria NL1: causal agent of apple blotch.</title>
        <authorList>
            <person name="Cheng Q."/>
        </authorList>
    </citation>
    <scope>NUCLEOTIDE SEQUENCE [LARGE SCALE GENOMIC DNA]</scope>
    <source>
        <strain evidence="1 2">NL1</strain>
    </source>
</reference>
<name>A0A218ZA56_9HELO</name>
<dbReference type="AlphaFoldDB" id="A0A218ZA56"/>